<keyword evidence="7" id="KW-0067">ATP-binding</keyword>
<feature type="domain" description="SF4 helicase" evidence="12">
    <location>
        <begin position="134"/>
        <end position="395"/>
    </location>
</feature>
<evidence type="ECO:0000313" key="14">
    <source>
        <dbReference type="Proteomes" id="UP001432401"/>
    </source>
</evidence>
<keyword evidence="2" id="KW-0639">Primosome</keyword>
<reference evidence="13 14" key="1">
    <citation type="submission" date="2024-06" db="EMBL/GenBank/DDBJ databases">
        <authorList>
            <person name="Bataeva Y.V."/>
            <person name="Grigorian L.N."/>
            <person name="Solomentsev V.I."/>
        </authorList>
    </citation>
    <scope>NUCLEOTIDE SEQUENCE [LARGE SCALE GENOMIC DNA]</scope>
    <source>
        <strain evidence="14">SCPM-O-B-12605 (RCAM04882)</strain>
    </source>
</reference>
<dbReference type="Gene3D" id="3.40.50.300">
    <property type="entry name" value="P-loop containing nucleotide triphosphate hydrolases"/>
    <property type="match status" value="1"/>
</dbReference>
<proteinExistence type="inferred from homology"/>
<organism evidence="13 14">
    <name type="scientific">Nocardiopsis tropica</name>
    <dbReference type="NCBI Taxonomy" id="109330"/>
    <lineage>
        <taxon>Bacteria</taxon>
        <taxon>Bacillati</taxon>
        <taxon>Actinomycetota</taxon>
        <taxon>Actinomycetes</taxon>
        <taxon>Streptosporangiales</taxon>
        <taxon>Nocardiopsidaceae</taxon>
        <taxon>Nocardiopsis</taxon>
    </lineage>
</organism>
<evidence type="ECO:0000256" key="11">
    <source>
        <dbReference type="ARBA" id="ARBA00048954"/>
    </source>
</evidence>
<dbReference type="InterPro" id="IPR007694">
    <property type="entry name" value="DNA_helicase_DnaB-like_C"/>
</dbReference>
<evidence type="ECO:0000256" key="9">
    <source>
        <dbReference type="ARBA" id="ARBA00023235"/>
    </source>
</evidence>
<keyword evidence="8" id="KW-0238">DNA-binding</keyword>
<dbReference type="SUPFAM" id="SSF52540">
    <property type="entry name" value="P-loop containing nucleoside triphosphate hydrolases"/>
    <property type="match status" value="1"/>
</dbReference>
<dbReference type="RefSeq" id="WP_352987286.1">
    <property type="nucleotide sequence ID" value="NZ_JBEQNA010000024.1"/>
</dbReference>
<dbReference type="Gene3D" id="1.10.860.10">
    <property type="entry name" value="DNAb Helicase, Chain A"/>
    <property type="match status" value="1"/>
</dbReference>
<evidence type="ECO:0000256" key="5">
    <source>
        <dbReference type="ARBA" id="ARBA00022801"/>
    </source>
</evidence>
<evidence type="ECO:0000259" key="12">
    <source>
        <dbReference type="PROSITE" id="PS51199"/>
    </source>
</evidence>
<evidence type="ECO:0000256" key="10">
    <source>
        <dbReference type="ARBA" id="ARBA00044969"/>
    </source>
</evidence>
<dbReference type="InterPro" id="IPR036185">
    <property type="entry name" value="DNA_heli_DnaB-like_N_sf"/>
</dbReference>
<evidence type="ECO:0000256" key="7">
    <source>
        <dbReference type="ARBA" id="ARBA00022840"/>
    </source>
</evidence>
<dbReference type="Pfam" id="PF03796">
    <property type="entry name" value="DnaB_C"/>
    <property type="match status" value="1"/>
</dbReference>
<comment type="similarity">
    <text evidence="1">Belongs to the helicase family. DnaB subfamily.</text>
</comment>
<dbReference type="InterPro" id="IPR003593">
    <property type="entry name" value="AAA+_ATPase"/>
</dbReference>
<gene>
    <name evidence="13" type="ORF">ABUK86_32080</name>
</gene>
<evidence type="ECO:0000256" key="6">
    <source>
        <dbReference type="ARBA" id="ARBA00022806"/>
    </source>
</evidence>
<dbReference type="InterPro" id="IPR016136">
    <property type="entry name" value="DNA_helicase_N/primase_C"/>
</dbReference>
<keyword evidence="5" id="KW-0378">Hydrolase</keyword>
<dbReference type="PANTHER" id="PTHR30153:SF2">
    <property type="entry name" value="REPLICATIVE DNA HELICASE"/>
    <property type="match status" value="1"/>
</dbReference>
<keyword evidence="14" id="KW-1185">Reference proteome</keyword>
<dbReference type="PROSITE" id="PS51199">
    <property type="entry name" value="SF4_HELICASE"/>
    <property type="match status" value="1"/>
</dbReference>
<keyword evidence="4" id="KW-0547">Nucleotide-binding</keyword>
<dbReference type="SUPFAM" id="SSF48024">
    <property type="entry name" value="N-terminal domain of DnaB helicase"/>
    <property type="match status" value="1"/>
</dbReference>
<dbReference type="Proteomes" id="UP001432401">
    <property type="component" value="Unassembled WGS sequence"/>
</dbReference>
<dbReference type="PANTHER" id="PTHR30153">
    <property type="entry name" value="REPLICATIVE DNA HELICASE DNAB"/>
    <property type="match status" value="1"/>
</dbReference>
<accession>A0ABV2A515</accession>
<dbReference type="EC" id="5.6.2.3" evidence="10"/>
<name>A0ABV2A515_9ACTN</name>
<comment type="catalytic activity">
    <reaction evidence="11">
        <text>ATP + H2O = ADP + phosphate + H(+)</text>
        <dbReference type="Rhea" id="RHEA:13065"/>
        <dbReference type="ChEBI" id="CHEBI:15377"/>
        <dbReference type="ChEBI" id="CHEBI:15378"/>
        <dbReference type="ChEBI" id="CHEBI:30616"/>
        <dbReference type="ChEBI" id="CHEBI:43474"/>
        <dbReference type="ChEBI" id="CHEBI:456216"/>
        <dbReference type="EC" id="5.6.2.3"/>
    </reaction>
</comment>
<dbReference type="InterPro" id="IPR027417">
    <property type="entry name" value="P-loop_NTPase"/>
</dbReference>
<dbReference type="SMART" id="SM00382">
    <property type="entry name" value="AAA"/>
    <property type="match status" value="1"/>
</dbReference>
<evidence type="ECO:0000256" key="4">
    <source>
        <dbReference type="ARBA" id="ARBA00022741"/>
    </source>
</evidence>
<evidence type="ECO:0000256" key="3">
    <source>
        <dbReference type="ARBA" id="ARBA00022705"/>
    </source>
</evidence>
<evidence type="ECO:0000313" key="13">
    <source>
        <dbReference type="EMBL" id="MES0838443.1"/>
    </source>
</evidence>
<comment type="caution">
    <text evidence="13">The sequence shown here is derived from an EMBL/GenBank/DDBJ whole genome shotgun (WGS) entry which is preliminary data.</text>
</comment>
<dbReference type="InterPro" id="IPR007693">
    <property type="entry name" value="DNA_helicase_DnaB-like_N"/>
</dbReference>
<keyword evidence="3" id="KW-0235">DNA replication</keyword>
<keyword evidence="6" id="KW-0347">Helicase</keyword>
<dbReference type="EMBL" id="JBEQNB010000032">
    <property type="protein sequence ID" value="MES0838443.1"/>
    <property type="molecule type" value="Genomic_DNA"/>
</dbReference>
<evidence type="ECO:0000256" key="2">
    <source>
        <dbReference type="ARBA" id="ARBA00022515"/>
    </source>
</evidence>
<keyword evidence="9" id="KW-0413">Isomerase</keyword>
<dbReference type="Pfam" id="PF00772">
    <property type="entry name" value="DnaB"/>
    <property type="match status" value="1"/>
</dbReference>
<evidence type="ECO:0000256" key="8">
    <source>
        <dbReference type="ARBA" id="ARBA00023125"/>
    </source>
</evidence>
<protein>
    <recommendedName>
        <fullName evidence="10">DNA 5'-3' helicase</fullName>
        <ecNumber evidence="10">5.6.2.3</ecNumber>
    </recommendedName>
</protein>
<evidence type="ECO:0000256" key="1">
    <source>
        <dbReference type="ARBA" id="ARBA00008428"/>
    </source>
</evidence>
<sequence>MADTPRPASAEQAVLGAMLLSRTSIEAAVRIIGTDPKSFTGTAHQLLYASLLRLHEKGEPVDAISVNEDLVAREEAEEVGGALYLYQLTEVSDTRNVERHAREVVFSPAPVTSPHGQWMGDALHEYLDLLEGPGRALRPNAVTGFKELDELTVGLEPGTLTVISGRPSVGKSMLLGNIACSSALRHAIPTVWIEQESSRRNVLDRVFSAEARIPRHLMRLGMMTDADWGRIAVQMGRVATSPLLIHAGVRVDTEQVRQLAQESGANLVAVDGLQHLKPHRERETREREVSDITRDLKDIALELQVPVVATAHLNRVPLQRFDSSPTLDDLRESDLIAHLADTVILIERPDLRDPGSPRAGEADLIVAKHRHGPAQTLAVAFQGHYSRFVDMATPEQVEAHYRRVEAAGRRSRTEGEQE</sequence>